<accession>A0ABS6JBL9</accession>
<reference evidence="1 2" key="1">
    <citation type="submission" date="2021-06" db="EMBL/GenBank/DDBJ databases">
        <title>Bacillus sp. RD4P76, an endophyte from a halophyte.</title>
        <authorList>
            <person name="Sun J.-Q."/>
        </authorList>
    </citation>
    <scope>NUCLEOTIDE SEQUENCE [LARGE SCALE GENOMIC DNA]</scope>
    <source>
        <strain evidence="1 2">CGMCC 1.15917</strain>
    </source>
</reference>
<keyword evidence="2" id="KW-1185">Reference proteome</keyword>
<evidence type="ECO:0000313" key="1">
    <source>
        <dbReference type="EMBL" id="MBU9711066.1"/>
    </source>
</evidence>
<protein>
    <recommendedName>
        <fullName evidence="3">Phage protein</fullName>
    </recommendedName>
</protein>
<name>A0ABS6JBL9_9BACI</name>
<dbReference type="Proteomes" id="UP000784880">
    <property type="component" value="Unassembled WGS sequence"/>
</dbReference>
<evidence type="ECO:0008006" key="3">
    <source>
        <dbReference type="Google" id="ProtNLM"/>
    </source>
</evidence>
<gene>
    <name evidence="1" type="ORF">KS419_04855</name>
</gene>
<dbReference type="RefSeq" id="WP_217064957.1">
    <property type="nucleotide sequence ID" value="NZ_JAHQCS010000057.1"/>
</dbReference>
<proteinExistence type="predicted"/>
<comment type="caution">
    <text evidence="1">The sequence shown here is derived from an EMBL/GenBank/DDBJ whole genome shotgun (WGS) entry which is preliminary data.</text>
</comment>
<evidence type="ECO:0000313" key="2">
    <source>
        <dbReference type="Proteomes" id="UP000784880"/>
    </source>
</evidence>
<dbReference type="EMBL" id="JAHQCS010000057">
    <property type="protein sequence ID" value="MBU9711066.1"/>
    <property type="molecule type" value="Genomic_DNA"/>
</dbReference>
<organism evidence="1 2">
    <name type="scientific">Evansella tamaricis</name>
    <dbReference type="NCBI Taxonomy" id="2069301"/>
    <lineage>
        <taxon>Bacteria</taxon>
        <taxon>Bacillati</taxon>
        <taxon>Bacillota</taxon>
        <taxon>Bacilli</taxon>
        <taxon>Bacillales</taxon>
        <taxon>Bacillaceae</taxon>
        <taxon>Evansella</taxon>
    </lineage>
</organism>
<sequence>MPAYIDATYYQEEFRGEPMEDHEEFQRIVRRASDVIDQVTGYKINHIGLNSLSSFVLGQVKKATAAQVEFFVLEGVEVQTTGDNLNNVSMGKFSYGKGNQINSERSNKGGVSQAVIQYLKPTGLLYSGIGTTGGNLHGYY</sequence>